<dbReference type="PANTHER" id="PTHR24056:SF171">
    <property type="entry name" value="CYCLIN-DEPENDENT KINASE 20"/>
    <property type="match status" value="1"/>
</dbReference>
<dbReference type="OrthoDB" id="63265at2759"/>
<keyword evidence="12" id="KW-0418">Kinase</keyword>
<comment type="catalytic activity">
    <reaction evidence="22">
        <text>L-seryl-[protein] + ATP = O-phospho-L-seryl-[protein] + ADP + H(+)</text>
        <dbReference type="Rhea" id="RHEA:17989"/>
        <dbReference type="Rhea" id="RHEA-COMP:9863"/>
        <dbReference type="Rhea" id="RHEA-COMP:11604"/>
        <dbReference type="ChEBI" id="CHEBI:15378"/>
        <dbReference type="ChEBI" id="CHEBI:29999"/>
        <dbReference type="ChEBI" id="CHEBI:30616"/>
        <dbReference type="ChEBI" id="CHEBI:83421"/>
        <dbReference type="ChEBI" id="CHEBI:456216"/>
        <dbReference type="EC" id="2.7.11.22"/>
    </reaction>
</comment>
<keyword evidence="10" id="KW-0808">Transferase</keyword>
<evidence type="ECO:0000256" key="21">
    <source>
        <dbReference type="ARBA" id="ARBA00047811"/>
    </source>
</evidence>
<dbReference type="InterPro" id="IPR048002">
    <property type="entry name" value="CDK20-like_STKc"/>
</dbReference>
<evidence type="ECO:0000256" key="20">
    <source>
        <dbReference type="ARBA" id="ARBA00035723"/>
    </source>
</evidence>
<comment type="subcellular location">
    <subcellularLocation>
        <location evidence="2">Cell projection</location>
        <location evidence="2">Cilium</location>
    </subcellularLocation>
    <subcellularLocation>
        <location evidence="3">Cytoplasm</location>
    </subcellularLocation>
    <subcellularLocation>
        <location evidence="1">Nucleus</location>
    </subcellularLocation>
</comment>
<proteinExistence type="inferred from homology"/>
<dbReference type="FunFam" id="3.30.200.20:FF:000211">
    <property type="entry name" value="Putative cyclin-dependent kinase 20"/>
    <property type="match status" value="1"/>
</dbReference>
<dbReference type="GO" id="GO:0005737">
    <property type="term" value="C:cytoplasm"/>
    <property type="evidence" value="ECO:0007669"/>
    <property type="project" value="UniProtKB-SubCell"/>
</dbReference>
<organism evidence="26 28">
    <name type="scientific">Dreissena polymorpha</name>
    <name type="common">Zebra mussel</name>
    <name type="synonym">Mytilus polymorpha</name>
    <dbReference type="NCBI Taxonomy" id="45954"/>
    <lineage>
        <taxon>Eukaryota</taxon>
        <taxon>Metazoa</taxon>
        <taxon>Spiralia</taxon>
        <taxon>Lophotrochozoa</taxon>
        <taxon>Mollusca</taxon>
        <taxon>Bivalvia</taxon>
        <taxon>Autobranchia</taxon>
        <taxon>Heteroconchia</taxon>
        <taxon>Euheterodonta</taxon>
        <taxon>Imparidentia</taxon>
        <taxon>Neoheterodontei</taxon>
        <taxon>Myida</taxon>
        <taxon>Dreissenoidea</taxon>
        <taxon>Dreissenidae</taxon>
        <taxon>Dreissena</taxon>
    </lineage>
</organism>
<evidence type="ECO:0000313" key="28">
    <source>
        <dbReference type="Proteomes" id="UP000828390"/>
    </source>
</evidence>
<keyword evidence="8 24" id="KW-0723">Serine/threonine-protein kinase</keyword>
<evidence type="ECO:0000256" key="15">
    <source>
        <dbReference type="ARBA" id="ARBA00023242"/>
    </source>
</evidence>
<keyword evidence="14" id="KW-0969">Cilium</keyword>
<evidence type="ECO:0000256" key="12">
    <source>
        <dbReference type="ARBA" id="ARBA00022777"/>
    </source>
</evidence>
<reference evidence="26" key="2">
    <citation type="submission" date="2020-11" db="EMBL/GenBank/DDBJ databases">
        <authorList>
            <person name="McCartney M.A."/>
            <person name="Auch B."/>
            <person name="Kono T."/>
            <person name="Mallez S."/>
            <person name="Becker A."/>
            <person name="Gohl D.M."/>
            <person name="Silverstein K.A.T."/>
            <person name="Koren S."/>
            <person name="Bechman K.B."/>
            <person name="Herman A."/>
            <person name="Abrahante J.E."/>
            <person name="Garbe J."/>
        </authorList>
    </citation>
    <scope>NUCLEOTIDE SEQUENCE</scope>
    <source>
        <strain evidence="26">Duluth1</strain>
        <tissue evidence="26">Whole animal</tissue>
    </source>
</reference>
<evidence type="ECO:0000259" key="25">
    <source>
        <dbReference type="PROSITE" id="PS50011"/>
    </source>
</evidence>
<dbReference type="GO" id="GO:0051301">
    <property type="term" value="P:cell division"/>
    <property type="evidence" value="ECO:0007669"/>
    <property type="project" value="UniProtKB-KW"/>
</dbReference>
<dbReference type="GO" id="GO:0004693">
    <property type="term" value="F:cyclin-dependent protein serine/threonine kinase activity"/>
    <property type="evidence" value="ECO:0007669"/>
    <property type="project" value="UniProtKB-EC"/>
</dbReference>
<dbReference type="SMART" id="SM00220">
    <property type="entry name" value="S_TKc"/>
    <property type="match status" value="1"/>
</dbReference>
<evidence type="ECO:0000256" key="8">
    <source>
        <dbReference type="ARBA" id="ARBA00022527"/>
    </source>
</evidence>
<feature type="binding site" evidence="23">
    <location>
        <position position="35"/>
    </location>
    <ligand>
        <name>ATP</name>
        <dbReference type="ChEBI" id="CHEBI:30616"/>
    </ligand>
</feature>
<dbReference type="PROSITE" id="PS00107">
    <property type="entry name" value="PROTEIN_KINASE_ATP"/>
    <property type="match status" value="1"/>
</dbReference>
<dbReference type="EMBL" id="JAIWYP010000005">
    <property type="protein sequence ID" value="KAH3820252.1"/>
    <property type="molecule type" value="Genomic_DNA"/>
</dbReference>
<evidence type="ECO:0000256" key="14">
    <source>
        <dbReference type="ARBA" id="ARBA00023069"/>
    </source>
</evidence>
<evidence type="ECO:0000256" key="1">
    <source>
        <dbReference type="ARBA" id="ARBA00004123"/>
    </source>
</evidence>
<dbReference type="GO" id="GO:0005524">
    <property type="term" value="F:ATP binding"/>
    <property type="evidence" value="ECO:0007669"/>
    <property type="project" value="UniProtKB-UniRule"/>
</dbReference>
<dbReference type="InterPro" id="IPR000719">
    <property type="entry name" value="Prot_kinase_dom"/>
</dbReference>
<dbReference type="InterPro" id="IPR050108">
    <property type="entry name" value="CDK"/>
</dbReference>
<dbReference type="Pfam" id="PF00069">
    <property type="entry name" value="Pkinase"/>
    <property type="match status" value="1"/>
</dbReference>
<dbReference type="GO" id="GO:0005634">
    <property type="term" value="C:nucleus"/>
    <property type="evidence" value="ECO:0007669"/>
    <property type="project" value="UniProtKB-SubCell"/>
</dbReference>
<dbReference type="InterPro" id="IPR008271">
    <property type="entry name" value="Ser/Thr_kinase_AS"/>
</dbReference>
<reference evidence="26" key="1">
    <citation type="journal article" date="2019" name="bioRxiv">
        <title>The Genome of the Zebra Mussel, Dreissena polymorpha: A Resource for Invasive Species Research.</title>
        <authorList>
            <person name="McCartney M.A."/>
            <person name="Auch B."/>
            <person name="Kono T."/>
            <person name="Mallez S."/>
            <person name="Zhang Y."/>
            <person name="Obille A."/>
            <person name="Becker A."/>
            <person name="Abrahante J.E."/>
            <person name="Garbe J."/>
            <person name="Badalamenti J.P."/>
            <person name="Herman A."/>
            <person name="Mangelson H."/>
            <person name="Liachko I."/>
            <person name="Sullivan S."/>
            <person name="Sone E.D."/>
            <person name="Koren S."/>
            <person name="Silverstein K.A.T."/>
            <person name="Beckman K.B."/>
            <person name="Gohl D.M."/>
        </authorList>
    </citation>
    <scope>NUCLEOTIDE SEQUENCE</scope>
    <source>
        <strain evidence="26">Duluth1</strain>
        <tissue evidence="26">Whole animal</tissue>
    </source>
</reference>
<keyword evidence="6" id="KW-0217">Developmental protein</keyword>
<keyword evidence="9" id="KW-0132">Cell division</keyword>
<keyword evidence="17" id="KW-0131">Cell cycle</keyword>
<dbReference type="GO" id="GO:0005929">
    <property type="term" value="C:cilium"/>
    <property type="evidence" value="ECO:0007669"/>
    <property type="project" value="UniProtKB-SubCell"/>
</dbReference>
<dbReference type="EC" id="2.7.11.22" evidence="5"/>
<evidence type="ECO:0000256" key="4">
    <source>
        <dbReference type="ARBA" id="ARBA00006485"/>
    </source>
</evidence>
<dbReference type="Gene3D" id="1.10.510.10">
    <property type="entry name" value="Transferase(Phosphotransferase) domain 1"/>
    <property type="match status" value="1"/>
</dbReference>
<keyword evidence="13 23" id="KW-0067">ATP-binding</keyword>
<dbReference type="PROSITE" id="PS00108">
    <property type="entry name" value="PROTEIN_KINASE_ST"/>
    <property type="match status" value="1"/>
</dbReference>
<evidence type="ECO:0000256" key="5">
    <source>
        <dbReference type="ARBA" id="ARBA00012425"/>
    </source>
</evidence>
<protein>
    <recommendedName>
        <fullName evidence="18">Cyclin-dependent kinase 20</fullName>
        <ecNumber evidence="5">2.7.11.22</ecNumber>
    </recommendedName>
    <alternativeName>
        <fullName evidence="19">Cell cycle-related kinase</fullName>
    </alternativeName>
    <alternativeName>
        <fullName evidence="20">Cell division protein kinase 20</fullName>
    </alternativeName>
</protein>
<evidence type="ECO:0000256" key="18">
    <source>
        <dbReference type="ARBA" id="ARBA00035711"/>
    </source>
</evidence>
<evidence type="ECO:0000256" key="7">
    <source>
        <dbReference type="ARBA" id="ARBA00022490"/>
    </source>
</evidence>
<dbReference type="InterPro" id="IPR017441">
    <property type="entry name" value="Protein_kinase_ATP_BS"/>
</dbReference>
<evidence type="ECO:0000313" key="26">
    <source>
        <dbReference type="EMBL" id="KAH3819991.1"/>
    </source>
</evidence>
<dbReference type="PANTHER" id="PTHR24056">
    <property type="entry name" value="CELL DIVISION PROTEIN KINASE"/>
    <property type="match status" value="1"/>
</dbReference>
<dbReference type="EMBL" id="JAIWYP010000005">
    <property type="protein sequence ID" value="KAH3819991.1"/>
    <property type="molecule type" value="Genomic_DNA"/>
</dbReference>
<comment type="catalytic activity">
    <reaction evidence="21">
        <text>L-threonyl-[protein] + ATP = O-phospho-L-threonyl-[protein] + ADP + H(+)</text>
        <dbReference type="Rhea" id="RHEA:46608"/>
        <dbReference type="Rhea" id="RHEA-COMP:11060"/>
        <dbReference type="Rhea" id="RHEA-COMP:11605"/>
        <dbReference type="ChEBI" id="CHEBI:15378"/>
        <dbReference type="ChEBI" id="CHEBI:30013"/>
        <dbReference type="ChEBI" id="CHEBI:30616"/>
        <dbReference type="ChEBI" id="CHEBI:61977"/>
        <dbReference type="ChEBI" id="CHEBI:456216"/>
        <dbReference type="EC" id="2.7.11.22"/>
    </reaction>
</comment>
<evidence type="ECO:0000256" key="9">
    <source>
        <dbReference type="ARBA" id="ARBA00022618"/>
    </source>
</evidence>
<keyword evidence="7" id="KW-0963">Cytoplasm</keyword>
<keyword evidence="11 23" id="KW-0547">Nucleotide-binding</keyword>
<accession>A0A9D4GM58</accession>
<evidence type="ECO:0000313" key="27">
    <source>
        <dbReference type="EMBL" id="KAH3820252.1"/>
    </source>
</evidence>
<dbReference type="InterPro" id="IPR011009">
    <property type="entry name" value="Kinase-like_dom_sf"/>
</dbReference>
<evidence type="ECO:0000256" key="16">
    <source>
        <dbReference type="ARBA" id="ARBA00023273"/>
    </source>
</evidence>
<evidence type="ECO:0000256" key="3">
    <source>
        <dbReference type="ARBA" id="ARBA00004496"/>
    </source>
</evidence>
<dbReference type="Gene3D" id="3.30.200.20">
    <property type="entry name" value="Phosphorylase Kinase, domain 1"/>
    <property type="match status" value="1"/>
</dbReference>
<name>A0A9D4GM58_DREPO</name>
<dbReference type="FunFam" id="1.10.510.10:FF:000406">
    <property type="entry name" value="cyclin-dependent kinase 20 isoform X1"/>
    <property type="match status" value="1"/>
</dbReference>
<keyword evidence="15" id="KW-0539">Nucleus</keyword>
<dbReference type="PROSITE" id="PS50011">
    <property type="entry name" value="PROTEIN_KINASE_DOM"/>
    <property type="match status" value="1"/>
</dbReference>
<evidence type="ECO:0000256" key="11">
    <source>
        <dbReference type="ARBA" id="ARBA00022741"/>
    </source>
</evidence>
<gene>
    <name evidence="26" type="ORF">DPMN_121735</name>
    <name evidence="27" type="ORF">DPMN_121997</name>
</gene>
<keyword evidence="16" id="KW-0966">Cell projection</keyword>
<comment type="caution">
    <text evidence="26">The sequence shown here is derived from an EMBL/GenBank/DDBJ whole genome shotgun (WGS) entry which is preliminary data.</text>
</comment>
<comment type="similarity">
    <text evidence="4">Belongs to the protein kinase superfamily. CMGC Ser/Thr protein kinase family. CDC2/CDKX subfamily.</text>
</comment>
<evidence type="ECO:0000256" key="17">
    <source>
        <dbReference type="ARBA" id="ARBA00023306"/>
    </source>
</evidence>
<evidence type="ECO:0000256" key="24">
    <source>
        <dbReference type="RuleBase" id="RU000304"/>
    </source>
</evidence>
<keyword evidence="28" id="KW-1185">Reference proteome</keyword>
<evidence type="ECO:0000256" key="23">
    <source>
        <dbReference type="PROSITE-ProRule" id="PRU10141"/>
    </source>
</evidence>
<sequence>MVMEHYTILGRIGEGAHGIVLKAKHIESGEVVALKKIPLRKLEDGIPNTALREIKALQEIEDNPYVVKLREVFPHGSSLVLDFEYMPSDLSEVIRNSDKPLTEAQVKSYMLMLLKGVAFCHENNIMHRDLKPANLLISSTGHLKIADFGLARVFQNKGNRLYSHQVATRWYRAPELLYGARKYDEGVDLWAVGCIFGELLNNSPLFPGENDIKQLCCVQGVLGTPNEKIWPGMHELPDYNKITFPEAHPVPFEKVVPDASLEALDLLKKFLVYQSKNRISAKEALVHPYFFTEPLPAHHSELPIPQRSQRGLQRRQNAHQYNIEAPLDKSCIDPELLAPHVVKIK</sequence>
<feature type="domain" description="Protein kinase" evidence="25">
    <location>
        <begin position="6"/>
        <end position="290"/>
    </location>
</feature>
<dbReference type="CDD" id="cd07832">
    <property type="entry name" value="STKc_CCRK"/>
    <property type="match status" value="1"/>
</dbReference>
<evidence type="ECO:0000256" key="22">
    <source>
        <dbReference type="ARBA" id="ARBA00048367"/>
    </source>
</evidence>
<dbReference type="Proteomes" id="UP000828390">
    <property type="component" value="Unassembled WGS sequence"/>
</dbReference>
<evidence type="ECO:0000256" key="2">
    <source>
        <dbReference type="ARBA" id="ARBA00004138"/>
    </source>
</evidence>
<evidence type="ECO:0000256" key="13">
    <source>
        <dbReference type="ARBA" id="ARBA00022840"/>
    </source>
</evidence>
<dbReference type="AlphaFoldDB" id="A0A9D4GM58"/>
<evidence type="ECO:0000256" key="19">
    <source>
        <dbReference type="ARBA" id="ARBA00035720"/>
    </source>
</evidence>
<evidence type="ECO:0000256" key="10">
    <source>
        <dbReference type="ARBA" id="ARBA00022679"/>
    </source>
</evidence>
<dbReference type="SUPFAM" id="SSF56112">
    <property type="entry name" value="Protein kinase-like (PK-like)"/>
    <property type="match status" value="1"/>
</dbReference>
<evidence type="ECO:0000256" key="6">
    <source>
        <dbReference type="ARBA" id="ARBA00022473"/>
    </source>
</evidence>